<organism evidence="1 2">
    <name type="scientific">Pleomassaria siparia CBS 279.74</name>
    <dbReference type="NCBI Taxonomy" id="1314801"/>
    <lineage>
        <taxon>Eukaryota</taxon>
        <taxon>Fungi</taxon>
        <taxon>Dikarya</taxon>
        <taxon>Ascomycota</taxon>
        <taxon>Pezizomycotina</taxon>
        <taxon>Dothideomycetes</taxon>
        <taxon>Pleosporomycetidae</taxon>
        <taxon>Pleosporales</taxon>
        <taxon>Pleomassariaceae</taxon>
        <taxon>Pleomassaria</taxon>
    </lineage>
</organism>
<reference evidence="1" key="1">
    <citation type="journal article" date="2020" name="Stud. Mycol.">
        <title>101 Dothideomycetes genomes: a test case for predicting lifestyles and emergence of pathogens.</title>
        <authorList>
            <person name="Haridas S."/>
            <person name="Albert R."/>
            <person name="Binder M."/>
            <person name="Bloem J."/>
            <person name="Labutti K."/>
            <person name="Salamov A."/>
            <person name="Andreopoulos B."/>
            <person name="Baker S."/>
            <person name="Barry K."/>
            <person name="Bills G."/>
            <person name="Bluhm B."/>
            <person name="Cannon C."/>
            <person name="Castanera R."/>
            <person name="Culley D."/>
            <person name="Daum C."/>
            <person name="Ezra D."/>
            <person name="Gonzalez J."/>
            <person name="Henrissat B."/>
            <person name="Kuo A."/>
            <person name="Liang C."/>
            <person name="Lipzen A."/>
            <person name="Lutzoni F."/>
            <person name="Magnuson J."/>
            <person name="Mondo S."/>
            <person name="Nolan M."/>
            <person name="Ohm R."/>
            <person name="Pangilinan J."/>
            <person name="Park H.-J."/>
            <person name="Ramirez L."/>
            <person name="Alfaro M."/>
            <person name="Sun H."/>
            <person name="Tritt A."/>
            <person name="Yoshinaga Y."/>
            <person name="Zwiers L.-H."/>
            <person name="Turgeon B."/>
            <person name="Goodwin S."/>
            <person name="Spatafora J."/>
            <person name="Crous P."/>
            <person name="Grigoriev I."/>
        </authorList>
    </citation>
    <scope>NUCLEOTIDE SEQUENCE</scope>
    <source>
        <strain evidence="1">CBS 279.74</strain>
    </source>
</reference>
<name>A0A6G1JV66_9PLEO</name>
<proteinExistence type="predicted"/>
<dbReference type="Proteomes" id="UP000799428">
    <property type="component" value="Unassembled WGS sequence"/>
</dbReference>
<gene>
    <name evidence="1" type="ORF">K504DRAFT_335966</name>
</gene>
<dbReference type="AlphaFoldDB" id="A0A6G1JV66"/>
<dbReference type="OrthoDB" id="10029320at2759"/>
<protein>
    <submittedName>
        <fullName evidence="1">Uncharacterized protein</fullName>
    </submittedName>
</protein>
<evidence type="ECO:0000313" key="1">
    <source>
        <dbReference type="EMBL" id="KAF2704111.1"/>
    </source>
</evidence>
<sequence length="425" mass="48613">SQQQQLRHKVEECKNIIQFKPNRQKYHDFNSARAEPNQRLVKVFGIDNSFTSTDRGRRSEFIRGTISKMKAVTELERGCPGGNWQNMRRLAISSFEEYLKQAGETMHVAELVQFVTLKVSLCYLFDDAEHATADGGFENVKYIGKKINELWISSKKDEHQRPIWRDETRLHEALVAVTTVSAPPDIHIPGAFQSVSAQEKDIIVDPLTPRLNPMNVLLPAYETMWRVVMRCVLEVQYRNNERSAEWKSVLKTYLDALEDVHAMDKGVFWNTSENGVSMIDIVKETLRLYPPSRRIYRVFDGISMSADIETCQRSALLRLDFPLVFQPERWQAICPELRARVFAGEKGAKGLLKAGEEALGFMPFAFVCAADRRETRGFGMKLIALLAAVLSDGLGEEWVLRDKRELPDIGVPLNTDREAYEELQL</sequence>
<accession>A0A6G1JV66</accession>
<evidence type="ECO:0000313" key="2">
    <source>
        <dbReference type="Proteomes" id="UP000799428"/>
    </source>
</evidence>
<dbReference type="EMBL" id="MU005783">
    <property type="protein sequence ID" value="KAF2704111.1"/>
    <property type="molecule type" value="Genomic_DNA"/>
</dbReference>
<feature type="non-terminal residue" evidence="1">
    <location>
        <position position="425"/>
    </location>
</feature>
<keyword evidence="2" id="KW-1185">Reference proteome</keyword>
<feature type="non-terminal residue" evidence="1">
    <location>
        <position position="1"/>
    </location>
</feature>